<dbReference type="OrthoDB" id="7995715at2"/>
<dbReference type="AlphaFoldDB" id="A0A1H9GEZ2"/>
<protein>
    <submittedName>
        <fullName evidence="1">Uncharacterized protein</fullName>
    </submittedName>
</protein>
<evidence type="ECO:0000313" key="1">
    <source>
        <dbReference type="EMBL" id="SEQ48690.1"/>
    </source>
</evidence>
<dbReference type="Proteomes" id="UP000199647">
    <property type="component" value="Unassembled WGS sequence"/>
</dbReference>
<dbReference type="EMBL" id="FOFG01000005">
    <property type="protein sequence ID" value="SEQ48690.1"/>
    <property type="molecule type" value="Genomic_DNA"/>
</dbReference>
<dbReference type="RefSeq" id="WP_092496174.1">
    <property type="nucleotide sequence ID" value="NZ_FOFG01000005.1"/>
</dbReference>
<accession>A0A1H9GEZ2</accession>
<sequence>MSLARTALRLAVIEALKSDPVIADLCGDRIDDSRIPDLDHQEPVPVIIVTTEDDAGEAFSANNGGVPFDRRCDLVLEIAMQSLAVNDEGQPVGIAAPVTDRELEAHLDLLEHRAIEIITVGETAEAALVRKVARRFNTVKSARYATDETGERLAIRLITLGTVMTAYEPDPFATGTYAALPDPLRIVCLAMPAGSSGELLCQMIDARMPGSTLACSSVGIDLTIAPQVQFDPETGPISEADAEAAGTTFGETITLS</sequence>
<dbReference type="STRING" id="1855383.SAMN05216548_10519"/>
<proteinExistence type="predicted"/>
<evidence type="ECO:0000313" key="2">
    <source>
        <dbReference type="Proteomes" id="UP000199647"/>
    </source>
</evidence>
<gene>
    <name evidence="1" type="ORF">SAMN05216548_10519</name>
</gene>
<organism evidence="1 2">
    <name type="scientific">Faunimonas pinastri</name>
    <dbReference type="NCBI Taxonomy" id="1855383"/>
    <lineage>
        <taxon>Bacteria</taxon>
        <taxon>Pseudomonadati</taxon>
        <taxon>Pseudomonadota</taxon>
        <taxon>Alphaproteobacteria</taxon>
        <taxon>Hyphomicrobiales</taxon>
        <taxon>Afifellaceae</taxon>
        <taxon>Faunimonas</taxon>
    </lineage>
</organism>
<reference evidence="1 2" key="1">
    <citation type="submission" date="2016-10" db="EMBL/GenBank/DDBJ databases">
        <authorList>
            <person name="de Groot N.N."/>
        </authorList>
    </citation>
    <scope>NUCLEOTIDE SEQUENCE [LARGE SCALE GENOMIC DNA]</scope>
    <source>
        <strain evidence="1 2">A52C2</strain>
    </source>
</reference>
<keyword evidence="2" id="KW-1185">Reference proteome</keyword>
<name>A0A1H9GEZ2_9HYPH</name>